<dbReference type="Gene3D" id="1.25.40.10">
    <property type="entry name" value="Tetratricopeptide repeat domain"/>
    <property type="match status" value="1"/>
</dbReference>
<evidence type="ECO:0000256" key="1">
    <source>
        <dbReference type="SAM" id="MobiDB-lite"/>
    </source>
</evidence>
<dbReference type="EMBL" id="KZ678189">
    <property type="protein sequence ID" value="PSN58854.1"/>
    <property type="molecule type" value="Genomic_DNA"/>
</dbReference>
<keyword evidence="3" id="KW-1185">Reference proteome</keyword>
<dbReference type="SUPFAM" id="SSF48452">
    <property type="entry name" value="TPR-like"/>
    <property type="match status" value="1"/>
</dbReference>
<dbReference type="PANTHER" id="PTHR46082:SF6">
    <property type="entry name" value="AAA+ ATPASE DOMAIN-CONTAINING PROTEIN-RELATED"/>
    <property type="match status" value="1"/>
</dbReference>
<feature type="compositionally biased region" description="Basic and acidic residues" evidence="1">
    <location>
        <begin position="332"/>
        <end position="343"/>
    </location>
</feature>
<dbReference type="InterPro" id="IPR053137">
    <property type="entry name" value="NLR-like"/>
</dbReference>
<dbReference type="InterPro" id="IPR027417">
    <property type="entry name" value="P-loop_NTPase"/>
</dbReference>
<accession>A0A2T2N0A8</accession>
<proteinExistence type="predicted"/>
<dbReference type="Pfam" id="PF13374">
    <property type="entry name" value="TPR_10"/>
    <property type="match status" value="2"/>
</dbReference>
<name>A0A2T2N0A8_CORCC</name>
<evidence type="ECO:0000313" key="2">
    <source>
        <dbReference type="EMBL" id="PSN58854.1"/>
    </source>
</evidence>
<dbReference type="OrthoDB" id="20872at2759"/>
<dbReference type="Proteomes" id="UP000240883">
    <property type="component" value="Unassembled WGS sequence"/>
</dbReference>
<evidence type="ECO:0008006" key="4">
    <source>
        <dbReference type="Google" id="ProtNLM"/>
    </source>
</evidence>
<dbReference type="AlphaFoldDB" id="A0A2T2N0A8"/>
<gene>
    <name evidence="2" type="ORF">BS50DRAFT_595122</name>
</gene>
<dbReference type="SUPFAM" id="SSF52540">
    <property type="entry name" value="P-loop containing nucleoside triphosphate hydrolases"/>
    <property type="match status" value="1"/>
</dbReference>
<evidence type="ECO:0000313" key="3">
    <source>
        <dbReference type="Proteomes" id="UP000240883"/>
    </source>
</evidence>
<reference evidence="2 3" key="1">
    <citation type="journal article" date="2018" name="Front. Microbiol.">
        <title>Genome-Wide Analysis of Corynespora cassiicola Leaf Fall Disease Putative Effectors.</title>
        <authorList>
            <person name="Lopez D."/>
            <person name="Ribeiro S."/>
            <person name="Label P."/>
            <person name="Fumanal B."/>
            <person name="Venisse J.S."/>
            <person name="Kohler A."/>
            <person name="de Oliveira R.R."/>
            <person name="Labutti K."/>
            <person name="Lipzen A."/>
            <person name="Lail K."/>
            <person name="Bauer D."/>
            <person name="Ohm R.A."/>
            <person name="Barry K.W."/>
            <person name="Spatafora J."/>
            <person name="Grigoriev I.V."/>
            <person name="Martin F.M."/>
            <person name="Pujade-Renaud V."/>
        </authorList>
    </citation>
    <scope>NUCLEOTIDE SEQUENCE [LARGE SCALE GENOMIC DNA]</scope>
    <source>
        <strain evidence="2 3">Philippines</strain>
    </source>
</reference>
<dbReference type="GO" id="GO:0043531">
    <property type="term" value="F:ADP binding"/>
    <property type="evidence" value="ECO:0007669"/>
    <property type="project" value="InterPro"/>
</dbReference>
<organism evidence="2 3">
    <name type="scientific">Corynespora cassiicola Philippines</name>
    <dbReference type="NCBI Taxonomy" id="1448308"/>
    <lineage>
        <taxon>Eukaryota</taxon>
        <taxon>Fungi</taxon>
        <taxon>Dikarya</taxon>
        <taxon>Ascomycota</taxon>
        <taxon>Pezizomycotina</taxon>
        <taxon>Dothideomycetes</taxon>
        <taxon>Pleosporomycetidae</taxon>
        <taxon>Pleosporales</taxon>
        <taxon>Corynesporascaceae</taxon>
        <taxon>Corynespora</taxon>
    </lineage>
</organism>
<dbReference type="Gene3D" id="3.40.50.300">
    <property type="entry name" value="P-loop containing nucleotide triphosphate hydrolases"/>
    <property type="match status" value="1"/>
</dbReference>
<protein>
    <recommendedName>
        <fullName evidence="4">NB-ARC domain-containing protein</fullName>
    </recommendedName>
</protein>
<dbReference type="STRING" id="1448308.A0A2T2N0A8"/>
<feature type="region of interest" description="Disordered" evidence="1">
    <location>
        <begin position="329"/>
        <end position="351"/>
    </location>
</feature>
<dbReference type="InterPro" id="IPR011990">
    <property type="entry name" value="TPR-like_helical_dom_sf"/>
</dbReference>
<dbReference type="PANTHER" id="PTHR46082">
    <property type="entry name" value="ATP/GTP-BINDING PROTEIN-RELATED"/>
    <property type="match status" value="1"/>
</dbReference>
<sequence length="594" mass="67787">MNSPINITLNLPPVEFPPIPSVVIPYSRDACFVDRSATFYEICQKCAVPGSQTALVGLSGVGKSYLAIEYAFRTHERSPGTWVFWVIASNAARFEQSFRDIADYVRIRGRRNPRNDIFQLVYCWLWESKEKWILIFDDLRDVGLLNANANKEGCLANDLETTTIKPHGHRFHCERGSVLFTMRDKEEARKTVQQCGIINVGPMDKAQAFLLFEKKLGSQMSRNDVAELVAALRYIPLAIAQAAAHISQRASYYSVRHYLEKIKWYNHETAASHDGSQRTQTRELKNCLINTWKISFDYIRKIQPSTTNLLSFMSFFDRQGIPAVLLRSQNGRSKEEHPDDKEYGSSASSTNSDRLREDLAMLRNYCFISVNADGTTCEMYAIVRLMTRKWLQANNEFDRWNQQFIYHLNAKFPAGEHQNWQVCQAFFAHAMSAAYQKPEGWQSLAEWATLMYHAAWYALAKGSATDAEKLAAKSVKARRMALGESHKYTLNSVEMLGLAYNLRGRWGPAEELLRQVMEMRRTILGERHPETLTSMNNIAFTLDSKAYLSTAIALMERCCQLREAVLGPRHSSTISSLQALGVWRAKRVHPDSRG</sequence>